<feature type="compositionally biased region" description="Low complexity" evidence="1">
    <location>
        <begin position="12"/>
        <end position="29"/>
    </location>
</feature>
<evidence type="ECO:0000313" key="3">
    <source>
        <dbReference type="Proteomes" id="UP000039865"/>
    </source>
</evidence>
<dbReference type="EMBL" id="CCKQ01005069">
    <property type="protein sequence ID" value="CDW76222.1"/>
    <property type="molecule type" value="Genomic_DNA"/>
</dbReference>
<feature type="region of interest" description="Disordered" evidence="1">
    <location>
        <begin position="373"/>
        <end position="397"/>
    </location>
</feature>
<feature type="compositionally biased region" description="Low complexity" evidence="1">
    <location>
        <begin position="382"/>
        <end position="392"/>
    </location>
</feature>
<gene>
    <name evidence="2" type="primary">Contig3126.g3343</name>
    <name evidence="2" type="ORF">STYLEM_5221</name>
</gene>
<protein>
    <submittedName>
        <fullName evidence="2">Uncharacterized protein</fullName>
    </submittedName>
</protein>
<dbReference type="InParanoid" id="A0A078A320"/>
<reference evidence="2 3" key="1">
    <citation type="submission" date="2014-06" db="EMBL/GenBank/DDBJ databases">
        <authorList>
            <person name="Swart Estienne"/>
        </authorList>
    </citation>
    <scope>NUCLEOTIDE SEQUENCE [LARGE SCALE GENOMIC DNA]</scope>
    <source>
        <strain evidence="2 3">130c</strain>
    </source>
</reference>
<accession>A0A078A320</accession>
<organism evidence="2 3">
    <name type="scientific">Stylonychia lemnae</name>
    <name type="common">Ciliate</name>
    <dbReference type="NCBI Taxonomy" id="5949"/>
    <lineage>
        <taxon>Eukaryota</taxon>
        <taxon>Sar</taxon>
        <taxon>Alveolata</taxon>
        <taxon>Ciliophora</taxon>
        <taxon>Intramacronucleata</taxon>
        <taxon>Spirotrichea</taxon>
        <taxon>Stichotrichia</taxon>
        <taxon>Sporadotrichida</taxon>
        <taxon>Oxytrichidae</taxon>
        <taxon>Stylonychinae</taxon>
        <taxon>Stylonychia</taxon>
    </lineage>
</organism>
<name>A0A078A320_STYLE</name>
<dbReference type="Proteomes" id="UP000039865">
    <property type="component" value="Unassembled WGS sequence"/>
</dbReference>
<dbReference type="AlphaFoldDB" id="A0A078A320"/>
<keyword evidence="3" id="KW-1185">Reference proteome</keyword>
<evidence type="ECO:0000313" key="2">
    <source>
        <dbReference type="EMBL" id="CDW76222.1"/>
    </source>
</evidence>
<feature type="compositionally biased region" description="Polar residues" evidence="1">
    <location>
        <begin position="67"/>
        <end position="89"/>
    </location>
</feature>
<feature type="region of interest" description="Disordered" evidence="1">
    <location>
        <begin position="67"/>
        <end position="90"/>
    </location>
</feature>
<feature type="region of interest" description="Disordered" evidence="1">
    <location>
        <begin position="1"/>
        <end position="40"/>
    </location>
</feature>
<evidence type="ECO:0000256" key="1">
    <source>
        <dbReference type="SAM" id="MobiDB-lite"/>
    </source>
</evidence>
<proteinExistence type="predicted"/>
<sequence>MNKDLACIQGNSRVQSRQQDSQQQDGMSQPYKYHNNYNQSRPGSFGKDVIFFKQRILQGKAINALSNSNTNAPDNSSSTQIGSNSQNGFRKNFDMKPSYFTFKRPLTHSFSQKILKQPGRIGDGHGGGMSGGGFSQSIMNDTQKNWMGTQGVVDEGGSDENEENGQPKVLYSMKQLKQLHHFTNYGQWNTTHSRVPMDTYQKGRFAFKTGGYPNSMPLNMKIDDQVVADKNIREKIEVIDQIDLKETQKGSQNEQPEKLQIEEVKILRTSEILPPSNYRQSINTIAMSSQFQEPIMDVRVIFGKSQELQNSMKKSRTLKRNYLKQTFTTAKKQHNNNHLSNNLLKLKDPNQKEIQNLPLISDFKDLIKSQYRTQTSPAGATQSNNNQRSSSQPAVENTDLLQSQNPNEQSVEGEVNPADSLHQLGSPNVYGKLFIVSNKIKHVEEYQRVLESKNYHQYKILLMKNKIKVMDKYLSQLKPIVCLNSIRSIYKKQSENNEQLTRKRILIKYLERLFDQKMHDHFRGLNQKDDKIITEEVRREIIMALAENILSGQLDSEDGNTERQIDEILNRYGLKRPPQRLFD</sequence>